<dbReference type="Proteomes" id="UP000503462">
    <property type="component" value="Chromosome 4"/>
</dbReference>
<organism evidence="10 11">
    <name type="scientific">Peltaster fructicola</name>
    <dbReference type="NCBI Taxonomy" id="286661"/>
    <lineage>
        <taxon>Eukaryota</taxon>
        <taxon>Fungi</taxon>
        <taxon>Dikarya</taxon>
        <taxon>Ascomycota</taxon>
        <taxon>Pezizomycotina</taxon>
        <taxon>Dothideomycetes</taxon>
        <taxon>Dothideomycetes incertae sedis</taxon>
        <taxon>Peltaster</taxon>
    </lineage>
</organism>
<evidence type="ECO:0000313" key="11">
    <source>
        <dbReference type="Proteomes" id="UP000503462"/>
    </source>
</evidence>
<keyword evidence="4 6" id="KW-0175">Coiled coil</keyword>
<evidence type="ECO:0000256" key="7">
    <source>
        <dbReference type="SAM" id="MobiDB-lite"/>
    </source>
</evidence>
<dbReference type="Gene3D" id="1.10.287.1490">
    <property type="match status" value="1"/>
</dbReference>
<accession>A0A6H0Y1S3</accession>
<dbReference type="InterPro" id="IPR012943">
    <property type="entry name" value="Cnn_1N"/>
</dbReference>
<evidence type="ECO:0000256" key="5">
    <source>
        <dbReference type="ARBA" id="ARBA00023212"/>
    </source>
</evidence>
<keyword evidence="3" id="KW-0597">Phosphoprotein</keyword>
<evidence type="ECO:0000256" key="6">
    <source>
        <dbReference type="SAM" id="Coils"/>
    </source>
</evidence>
<evidence type="ECO:0000259" key="8">
    <source>
        <dbReference type="Pfam" id="PF07989"/>
    </source>
</evidence>
<keyword evidence="11" id="KW-1185">Reference proteome</keyword>
<evidence type="ECO:0000313" key="10">
    <source>
        <dbReference type="EMBL" id="QIX00600.1"/>
    </source>
</evidence>
<reference evidence="10 11" key="1">
    <citation type="journal article" date="2016" name="Sci. Rep.">
        <title>Peltaster fructicola genome reveals evolution from an invasive phytopathogen to an ectophytic parasite.</title>
        <authorList>
            <person name="Xu C."/>
            <person name="Chen H."/>
            <person name="Gleason M.L."/>
            <person name="Xu J.R."/>
            <person name="Liu H."/>
            <person name="Zhang R."/>
            <person name="Sun G."/>
        </authorList>
    </citation>
    <scope>NUCLEOTIDE SEQUENCE [LARGE SCALE GENOMIC DNA]</scope>
    <source>
        <strain evidence="10 11">LNHT1506</strain>
    </source>
</reference>
<gene>
    <name evidence="10" type="ORF">AMS68_006117</name>
</gene>
<keyword evidence="5" id="KW-0206">Cytoskeleton</keyword>
<evidence type="ECO:0000259" key="9">
    <source>
        <dbReference type="Pfam" id="PF10495"/>
    </source>
</evidence>
<feature type="region of interest" description="Disordered" evidence="7">
    <location>
        <begin position="514"/>
        <end position="533"/>
    </location>
</feature>
<protein>
    <recommendedName>
        <fullName evidence="12">Centrosomin N-terminal motif 1 domain-containing protein</fullName>
    </recommendedName>
</protein>
<sequence length="1291" mass="147467">MPANYLDTPATERGDVSLAQVPALDFSIVQPFASPTKNPAEDLRNKMRGLRGRAMQQPPMRTPRIRNALLSKPNPAGPSKQEFTPLLRSARRKELLRQSIMEEKENSDVPPTPAGFRSSYGGDGTQLPLNSSMLDDEGTRSSMGGPAPVAHAISSSMLSATPVPSLPKDGQGGVLEGNVLSLRDQEAKLDQIQKENFGLKLKIHFLEEALRKTGSEYHQATLKENAELKTERLTIDADSKRQKKRLLMLEQELEEYRHKHSEHLQTSKKFSATSEGYAEELAKLQKLADAAQQLADDRLRDMERLRAQLEEVQKSEEPAEQIQELQDDIQDLKGELRERENQLDTKDEQIDSLQAELRTAKAGSEEIEHMQQDIDELEAELKEKEEELTRKDHRISELEQNTGDDDDSKATITKLKSDLAHVEKELHHKTEVVDNAVKHIGELKERLQTSDSENKKTIAEHEREIEALEDKLEGLESQQAITSKQHGDALRNAERELADKEGEIRALQERLGTARGSWDAEAQQTDARLQEKDRQLKERDERLREKIQVIEQRDDELADLQRRLRTADLREKDAVQSQTSKFKSLTDRVFELEHKLQRETAKASEISLEKDKVIESQSAELRSERNRVKLTDGAEVRTQTARLHELESANKRAEASNREQARRITSLESQLNAVETPSRKNALLKEQSSEVLSLKQKLQKLEESKDAELDELEQELESLEKENLSLQQKVGLVTELEIKVETLSIERDGLQRRIERLDERARTAEKDQSILGHQTDELGEKQAKIEKLEDEMDKLEVECQRHEHQMRLEIEQLRAQHDVDLATTKQALEDDIVMLENALDEADAEKSVSTARILKLEQDVQAAKLAKETGTPARERDALRARLERVEAERDDMKSRLSELEIATKDHANLRNKLASAEGKAGKLHERIAELEGALETAQQEKTIADERQDLHSLVKQSRIEAEEIQLKLDERERKLSASSKREGEVRGQLEAAQLELEDLQAHTADLEGKMASQVAREKHLRAQVRELKEAAVRLDELEMQLGDRNSSSSGHARREAELRSQLRDAKIGLESLQIELAEKEDRILTLMKREHALRQQVQRGRTVDDDATQIMLEDVQAQLEEAEGDVKVLQRQLVEREKLLNSSQKKEVELRSRIKGLQSLQHAVDGDADQRRHLREVKGLAKQIQLLRARCAREEGFRQDLVYTKRWFLMQVEMYNECNQADLRLLEEMGITPDQTFRQRKPSLRTLGLTVLATIRMQKMSAAWAENKRTQETLVKKLESMKKAKAKAMK</sequence>
<feature type="coiled-coil region" evidence="6">
    <location>
        <begin position="636"/>
        <end position="845"/>
    </location>
</feature>
<dbReference type="OrthoDB" id="10255000at2759"/>
<dbReference type="Pfam" id="PF07989">
    <property type="entry name" value="Cnn_1N"/>
    <property type="match status" value="1"/>
</dbReference>
<dbReference type="Pfam" id="PF10495">
    <property type="entry name" value="PACT_coil_coil"/>
    <property type="match status" value="1"/>
</dbReference>
<keyword evidence="2" id="KW-0963">Cytoplasm</keyword>
<feature type="coiled-coil region" evidence="6">
    <location>
        <begin position="876"/>
        <end position="1140"/>
    </location>
</feature>
<dbReference type="GO" id="GO:0005737">
    <property type="term" value="C:cytoplasm"/>
    <property type="evidence" value="ECO:0007669"/>
    <property type="project" value="UniProtKB-ARBA"/>
</dbReference>
<evidence type="ECO:0000256" key="2">
    <source>
        <dbReference type="ARBA" id="ARBA00022490"/>
    </source>
</evidence>
<name>A0A6H0Y1S3_9PEZI</name>
<evidence type="ECO:0000256" key="3">
    <source>
        <dbReference type="ARBA" id="ARBA00022553"/>
    </source>
</evidence>
<dbReference type="GO" id="GO:0005815">
    <property type="term" value="C:microtubule organizing center"/>
    <property type="evidence" value="ECO:0007669"/>
    <property type="project" value="UniProtKB-SubCell"/>
</dbReference>
<feature type="domain" description="Pericentrin/AKAP-450 centrosomal targeting" evidence="9">
    <location>
        <begin position="1191"/>
        <end position="1265"/>
    </location>
</feature>
<feature type="compositionally biased region" description="Basic and acidic residues" evidence="7">
    <location>
        <begin position="384"/>
        <end position="397"/>
    </location>
</feature>
<dbReference type="InterPro" id="IPR019528">
    <property type="entry name" value="PACT_domain"/>
</dbReference>
<proteinExistence type="predicted"/>
<feature type="domain" description="Centrosomin N-terminal motif 1" evidence="8">
    <location>
        <begin position="181"/>
        <end position="254"/>
    </location>
</feature>
<evidence type="ECO:0000256" key="4">
    <source>
        <dbReference type="ARBA" id="ARBA00023054"/>
    </source>
</evidence>
<feature type="region of interest" description="Disordered" evidence="7">
    <location>
        <begin position="384"/>
        <end position="410"/>
    </location>
</feature>
<evidence type="ECO:0008006" key="12">
    <source>
        <dbReference type="Google" id="ProtNLM"/>
    </source>
</evidence>
<dbReference type="EMBL" id="CP051142">
    <property type="protein sequence ID" value="QIX00600.1"/>
    <property type="molecule type" value="Genomic_DNA"/>
</dbReference>
<evidence type="ECO:0000256" key="1">
    <source>
        <dbReference type="ARBA" id="ARBA00004267"/>
    </source>
</evidence>
<feature type="region of interest" description="Disordered" evidence="7">
    <location>
        <begin position="101"/>
        <end position="144"/>
    </location>
</feature>
<comment type="subcellular location">
    <subcellularLocation>
        <location evidence="1">Cytoplasm</location>
        <location evidence="1">Cytoskeleton</location>
        <location evidence="1">Microtubule organizing center</location>
    </subcellularLocation>
</comment>